<dbReference type="SUPFAM" id="SSF47413">
    <property type="entry name" value="lambda repressor-like DNA-binding domains"/>
    <property type="match status" value="1"/>
</dbReference>
<dbReference type="InterPro" id="IPR010982">
    <property type="entry name" value="Lambda_DNA-bd_dom_sf"/>
</dbReference>
<evidence type="ECO:0000313" key="2">
    <source>
        <dbReference type="EMBL" id="MDN4174694.1"/>
    </source>
</evidence>
<dbReference type="InterPro" id="IPR001387">
    <property type="entry name" value="Cro/C1-type_HTH"/>
</dbReference>
<gene>
    <name evidence="2" type="ORF">QWY28_17160</name>
</gene>
<dbReference type="RefSeq" id="WP_300953789.1">
    <property type="nucleotide sequence ID" value="NZ_JAUHJQ010000008.1"/>
</dbReference>
<dbReference type="CDD" id="cd00093">
    <property type="entry name" value="HTH_XRE"/>
    <property type="match status" value="1"/>
</dbReference>
<dbReference type="SMART" id="SM00530">
    <property type="entry name" value="HTH_XRE"/>
    <property type="match status" value="1"/>
</dbReference>
<dbReference type="Pfam" id="PF01381">
    <property type="entry name" value="HTH_3"/>
    <property type="match status" value="1"/>
</dbReference>
<dbReference type="EMBL" id="JAUHJQ010000008">
    <property type="protein sequence ID" value="MDN4174694.1"/>
    <property type="molecule type" value="Genomic_DNA"/>
</dbReference>
<dbReference type="PROSITE" id="PS50943">
    <property type="entry name" value="HTH_CROC1"/>
    <property type="match status" value="1"/>
</dbReference>
<dbReference type="Proteomes" id="UP001168620">
    <property type="component" value="Unassembled WGS sequence"/>
</dbReference>
<keyword evidence="3" id="KW-1185">Reference proteome</keyword>
<proteinExistence type="predicted"/>
<feature type="domain" description="HTH cro/C1-type" evidence="1">
    <location>
        <begin position="26"/>
        <end position="69"/>
    </location>
</feature>
<organism evidence="2 3">
    <name type="scientific">Nocardioides oceani</name>
    <dbReference type="NCBI Taxonomy" id="3058369"/>
    <lineage>
        <taxon>Bacteria</taxon>
        <taxon>Bacillati</taxon>
        <taxon>Actinomycetota</taxon>
        <taxon>Actinomycetes</taxon>
        <taxon>Propionibacteriales</taxon>
        <taxon>Nocardioidaceae</taxon>
        <taxon>Nocardioides</taxon>
    </lineage>
</organism>
<evidence type="ECO:0000259" key="1">
    <source>
        <dbReference type="PROSITE" id="PS50943"/>
    </source>
</evidence>
<accession>A0ABT8FJ36</accession>
<protein>
    <submittedName>
        <fullName evidence="2">Helix-turn-helix transcriptional regulator</fullName>
    </submittedName>
</protein>
<name>A0ABT8FJ36_9ACTN</name>
<comment type="caution">
    <text evidence="2">The sequence shown here is derived from an EMBL/GenBank/DDBJ whole genome shotgun (WGS) entry which is preliminary data.</text>
</comment>
<sequence>MTHSQQRTSVVAANVRAEAARRNQRQVDLAAVLGVTQPAISRRLAGEIEFSVAELQAIATHLGVSTALLLGEESVAAAS</sequence>
<evidence type="ECO:0000313" key="3">
    <source>
        <dbReference type="Proteomes" id="UP001168620"/>
    </source>
</evidence>
<dbReference type="Gene3D" id="1.10.260.40">
    <property type="entry name" value="lambda repressor-like DNA-binding domains"/>
    <property type="match status" value="1"/>
</dbReference>
<reference evidence="2" key="1">
    <citation type="submission" date="2023-06" db="EMBL/GenBank/DDBJ databases">
        <title>Draft genome sequence of Nocardioides sp. SOB77.</title>
        <authorList>
            <person name="Zhang G."/>
        </authorList>
    </citation>
    <scope>NUCLEOTIDE SEQUENCE</scope>
    <source>
        <strain evidence="2">SOB77</strain>
    </source>
</reference>